<protein>
    <submittedName>
        <fullName evidence="4">Rhamnogalacturonan acetylesterase</fullName>
    </submittedName>
</protein>
<proteinExistence type="inferred from homology"/>
<dbReference type="PANTHER" id="PTHR43695:SF1">
    <property type="entry name" value="RHAMNOGALACTURONAN ACETYLESTERASE"/>
    <property type="match status" value="1"/>
</dbReference>
<dbReference type="CDD" id="cd01821">
    <property type="entry name" value="Rhamnogalacturan_acetylesterase_like"/>
    <property type="match status" value="1"/>
</dbReference>
<dbReference type="InterPro" id="IPR036514">
    <property type="entry name" value="SGNH_hydro_sf"/>
</dbReference>
<evidence type="ECO:0000256" key="2">
    <source>
        <dbReference type="ARBA" id="ARBA00022801"/>
    </source>
</evidence>
<dbReference type="Proteomes" id="UP000514509">
    <property type="component" value="Chromosome"/>
</dbReference>
<name>A0A7L7L2Q5_9BACT</name>
<dbReference type="EMBL" id="CP055153">
    <property type="protein sequence ID" value="QMU27076.1"/>
    <property type="molecule type" value="Genomic_DNA"/>
</dbReference>
<dbReference type="AlphaFoldDB" id="A0A7L7L2Q5"/>
<comment type="similarity">
    <text evidence="1">Belongs to the 'GDSL' lipolytic enzyme family.</text>
</comment>
<dbReference type="Pfam" id="PF13472">
    <property type="entry name" value="Lipase_GDSL_2"/>
    <property type="match status" value="1"/>
</dbReference>
<keyword evidence="2" id="KW-0378">Hydrolase</keyword>
<reference evidence="4 5" key="1">
    <citation type="submission" date="2020-08" db="EMBL/GenBank/DDBJ databases">
        <title>Adhaeribacter dokdonensis sp. nov., isolated from the rhizosphere of Elymus tsukushiensis, a plant native to the Dokdo Islands, Republic of Korea.</title>
        <authorList>
            <person name="Ghim S.Y."/>
        </authorList>
    </citation>
    <scope>NUCLEOTIDE SEQUENCE [LARGE SCALE GENOMIC DNA]</scope>
    <source>
        <strain evidence="4 5">KUDC8001</strain>
    </source>
</reference>
<feature type="domain" description="SGNH hydrolase-type esterase" evidence="3">
    <location>
        <begin position="30"/>
        <end position="208"/>
    </location>
</feature>
<sequence length="254" mass="28670">MRNNKSYVLVLMALVGLAFITPPPKRQIFLIGDSTMSDKQITAYPETGWGMMFAKFVDTSNTVVYNHAQNGRSTKSFLEENRWEPIVNKLQPGDIVLIQFGHNDEVATKPQATTPRQFQKNLATYIKNAKAKKAIPVLITPAARRSFNAEGKIQDTHQLYSELIRKVAQKEQVPLIELNKKSQAVLQTFGPENSKWLYNYLKQGQHPNYPEGKVDDTHFSELGARKMAEIVFAELKTLNPGGIAGHFFKPVPKK</sequence>
<dbReference type="SUPFAM" id="SSF52266">
    <property type="entry name" value="SGNH hydrolase"/>
    <property type="match status" value="1"/>
</dbReference>
<dbReference type="Gene3D" id="3.40.50.1110">
    <property type="entry name" value="SGNH hydrolase"/>
    <property type="match status" value="1"/>
</dbReference>
<dbReference type="PANTHER" id="PTHR43695">
    <property type="entry name" value="PUTATIVE (AFU_ORTHOLOGUE AFUA_2G17250)-RELATED"/>
    <property type="match status" value="1"/>
</dbReference>
<dbReference type="GO" id="GO:0016788">
    <property type="term" value="F:hydrolase activity, acting on ester bonds"/>
    <property type="evidence" value="ECO:0007669"/>
    <property type="project" value="UniProtKB-ARBA"/>
</dbReference>
<evidence type="ECO:0000313" key="4">
    <source>
        <dbReference type="EMBL" id="QMU27076.1"/>
    </source>
</evidence>
<dbReference type="KEGG" id="add:HUW48_03090"/>
<dbReference type="InterPro" id="IPR013830">
    <property type="entry name" value="SGNH_hydro"/>
</dbReference>
<evidence type="ECO:0000259" key="3">
    <source>
        <dbReference type="Pfam" id="PF13472"/>
    </source>
</evidence>
<accession>A0A7L7L2Q5</accession>
<evidence type="ECO:0000313" key="5">
    <source>
        <dbReference type="Proteomes" id="UP000514509"/>
    </source>
</evidence>
<dbReference type="RefSeq" id="WP_182414277.1">
    <property type="nucleotide sequence ID" value="NZ_CP055153.1"/>
</dbReference>
<organism evidence="4 5">
    <name type="scientific">Adhaeribacter radiodurans</name>
    <dbReference type="NCBI Taxonomy" id="2745197"/>
    <lineage>
        <taxon>Bacteria</taxon>
        <taxon>Pseudomonadati</taxon>
        <taxon>Bacteroidota</taxon>
        <taxon>Cytophagia</taxon>
        <taxon>Cytophagales</taxon>
        <taxon>Hymenobacteraceae</taxon>
        <taxon>Adhaeribacter</taxon>
    </lineage>
</organism>
<evidence type="ECO:0000256" key="1">
    <source>
        <dbReference type="ARBA" id="ARBA00008668"/>
    </source>
</evidence>
<keyword evidence="5" id="KW-1185">Reference proteome</keyword>
<dbReference type="InterPro" id="IPR037459">
    <property type="entry name" value="RhgT-like"/>
</dbReference>
<gene>
    <name evidence="4" type="ORF">HUW48_03090</name>
</gene>